<evidence type="ECO:0000313" key="2">
    <source>
        <dbReference type="Proteomes" id="UP000596092"/>
    </source>
</evidence>
<reference evidence="1 2" key="1">
    <citation type="submission" date="2020-05" db="EMBL/GenBank/DDBJ databases">
        <title>Complete genome of Desulfobulbus oligotrophicus.</title>
        <authorList>
            <person name="Podar M."/>
        </authorList>
    </citation>
    <scope>NUCLEOTIDE SEQUENCE [LARGE SCALE GENOMIC DNA]</scope>
    <source>
        <strain evidence="1 2">Prop6</strain>
    </source>
</reference>
<sequence length="135" mass="14849">MGQVPIGKLVFAQGMEHMSSAVFCRCMATYQGSRQVSMFTCLDQFLCMRLFKSQTGRAPEPQRFIHWIHQPLICVSLRLLGQLSADKKGVLPVSDDNYLQKIRARVLFCLKTICNFAGAVCPGKTCGTSIGLSGG</sequence>
<keyword evidence="2" id="KW-1185">Reference proteome</keyword>
<dbReference type="AlphaFoldDB" id="A0A7T5VD20"/>
<organism evidence="1 2">
    <name type="scientific">Desulfobulbus oligotrophicus</name>
    <dbReference type="NCBI Taxonomy" id="1909699"/>
    <lineage>
        <taxon>Bacteria</taxon>
        <taxon>Pseudomonadati</taxon>
        <taxon>Thermodesulfobacteriota</taxon>
        <taxon>Desulfobulbia</taxon>
        <taxon>Desulfobulbales</taxon>
        <taxon>Desulfobulbaceae</taxon>
        <taxon>Desulfobulbus</taxon>
    </lineage>
</organism>
<dbReference type="EMBL" id="CP054140">
    <property type="protein sequence ID" value="QQG65654.1"/>
    <property type="molecule type" value="Genomic_DNA"/>
</dbReference>
<accession>A0A7T5VD20</accession>
<dbReference type="RefSeq" id="WP_199260982.1">
    <property type="nucleotide sequence ID" value="NZ_CP054140.1"/>
</dbReference>
<evidence type="ECO:0000313" key="1">
    <source>
        <dbReference type="EMBL" id="QQG65654.1"/>
    </source>
</evidence>
<gene>
    <name evidence="1" type="ORF">HP555_07130</name>
</gene>
<proteinExistence type="predicted"/>
<dbReference type="Proteomes" id="UP000596092">
    <property type="component" value="Chromosome"/>
</dbReference>
<name>A0A7T5VD20_9BACT</name>
<dbReference type="KEGG" id="dog:HP555_07130"/>
<protein>
    <submittedName>
        <fullName evidence="1">DUF4372 domain-containing protein</fullName>
    </submittedName>
</protein>